<dbReference type="EMBL" id="JAHXZJ010000001">
    <property type="protein sequence ID" value="KAH0568612.1"/>
    <property type="molecule type" value="Genomic_DNA"/>
</dbReference>
<dbReference type="AlphaFoldDB" id="A0AAV7J942"/>
<sequence length="86" mass="9652">MYVSVTRTKNKEKKRGAKRCFHPYAPTIRWMRCRINPRNSVEVILVSRVKSTTLCTGIIRAAGIGLSGTRNSPSPDPLRINKVAIN</sequence>
<keyword evidence="2" id="KW-1185">Reference proteome</keyword>
<gene>
    <name evidence="1" type="ORF">KQX54_021298</name>
</gene>
<accession>A0AAV7J942</accession>
<reference evidence="1 2" key="1">
    <citation type="journal article" date="2021" name="J. Hered.">
        <title>A chromosome-level genome assembly of the parasitoid wasp, Cotesia glomerata (Hymenoptera: Braconidae).</title>
        <authorList>
            <person name="Pinto B.J."/>
            <person name="Weis J.J."/>
            <person name="Gamble T."/>
            <person name="Ode P.J."/>
            <person name="Paul R."/>
            <person name="Zaspel J.M."/>
        </authorList>
    </citation>
    <scope>NUCLEOTIDE SEQUENCE [LARGE SCALE GENOMIC DNA]</scope>
    <source>
        <strain evidence="1">CgM1</strain>
    </source>
</reference>
<evidence type="ECO:0000313" key="1">
    <source>
        <dbReference type="EMBL" id="KAH0568612.1"/>
    </source>
</evidence>
<proteinExistence type="predicted"/>
<evidence type="ECO:0000313" key="2">
    <source>
        <dbReference type="Proteomes" id="UP000826195"/>
    </source>
</evidence>
<protein>
    <submittedName>
        <fullName evidence="1">Uncharacterized protein</fullName>
    </submittedName>
</protein>
<dbReference type="Proteomes" id="UP000826195">
    <property type="component" value="Unassembled WGS sequence"/>
</dbReference>
<organism evidence="1 2">
    <name type="scientific">Cotesia glomerata</name>
    <name type="common">Lepidopteran parasitic wasp</name>
    <name type="synonym">Apanteles glomeratus</name>
    <dbReference type="NCBI Taxonomy" id="32391"/>
    <lineage>
        <taxon>Eukaryota</taxon>
        <taxon>Metazoa</taxon>
        <taxon>Ecdysozoa</taxon>
        <taxon>Arthropoda</taxon>
        <taxon>Hexapoda</taxon>
        <taxon>Insecta</taxon>
        <taxon>Pterygota</taxon>
        <taxon>Neoptera</taxon>
        <taxon>Endopterygota</taxon>
        <taxon>Hymenoptera</taxon>
        <taxon>Apocrita</taxon>
        <taxon>Ichneumonoidea</taxon>
        <taxon>Braconidae</taxon>
        <taxon>Microgastrinae</taxon>
        <taxon>Cotesia</taxon>
    </lineage>
</organism>
<comment type="caution">
    <text evidence="1">The sequence shown here is derived from an EMBL/GenBank/DDBJ whole genome shotgun (WGS) entry which is preliminary data.</text>
</comment>
<name>A0AAV7J942_COTGL</name>